<feature type="signal peptide" evidence="1">
    <location>
        <begin position="1"/>
        <end position="23"/>
    </location>
</feature>
<evidence type="ECO:0000256" key="1">
    <source>
        <dbReference type="SAM" id="SignalP"/>
    </source>
</evidence>
<evidence type="ECO:0000313" key="2">
    <source>
        <dbReference type="EMBL" id="NID09968.1"/>
    </source>
</evidence>
<reference evidence="3" key="2">
    <citation type="submission" date="2023-07" db="EMBL/GenBank/DDBJ databases">
        <authorList>
            <person name="Jung D.-H."/>
        </authorList>
    </citation>
    <scope>NUCLEOTIDE SEQUENCE [LARGE SCALE GENOMIC DNA]</scope>
    <source>
        <strain evidence="3">JA-25</strain>
    </source>
</reference>
<keyword evidence="1" id="KW-0732">Signal</keyword>
<organism evidence="2 3">
    <name type="scientific">Fibrivirga algicola</name>
    <dbReference type="NCBI Taxonomy" id="2950420"/>
    <lineage>
        <taxon>Bacteria</taxon>
        <taxon>Pseudomonadati</taxon>
        <taxon>Bacteroidota</taxon>
        <taxon>Cytophagia</taxon>
        <taxon>Cytophagales</taxon>
        <taxon>Spirosomataceae</taxon>
        <taxon>Fibrivirga</taxon>
    </lineage>
</organism>
<keyword evidence="3" id="KW-1185">Reference proteome</keyword>
<dbReference type="EMBL" id="WAEL01000002">
    <property type="protein sequence ID" value="NID09968.1"/>
    <property type="molecule type" value="Genomic_DNA"/>
</dbReference>
<dbReference type="Proteomes" id="UP000606008">
    <property type="component" value="Unassembled WGS sequence"/>
</dbReference>
<dbReference type="InterPro" id="IPR026444">
    <property type="entry name" value="Secre_tail"/>
</dbReference>
<proteinExistence type="predicted"/>
<reference evidence="3" key="1">
    <citation type="submission" date="2019-09" db="EMBL/GenBank/DDBJ databases">
        <authorList>
            <person name="Jung D.-H."/>
        </authorList>
    </citation>
    <scope>NUCLEOTIDE SEQUENCE [LARGE SCALE GENOMIC DNA]</scope>
    <source>
        <strain evidence="3">JA-25</strain>
    </source>
</reference>
<name>A0ABX0QDG0_9BACT</name>
<dbReference type="NCBIfam" id="TIGR04183">
    <property type="entry name" value="Por_Secre_tail"/>
    <property type="match status" value="1"/>
</dbReference>
<gene>
    <name evidence="2" type="ORF">F7231_07270</name>
</gene>
<comment type="caution">
    <text evidence="2">The sequence shown here is derived from an EMBL/GenBank/DDBJ whole genome shotgun (WGS) entry which is preliminary data.</text>
</comment>
<evidence type="ECO:0000313" key="3">
    <source>
        <dbReference type="Proteomes" id="UP000606008"/>
    </source>
</evidence>
<protein>
    <submittedName>
        <fullName evidence="2">T9SS type A sorting domain-containing protein</fullName>
    </submittedName>
</protein>
<feature type="chain" id="PRO_5045067037" evidence="1">
    <location>
        <begin position="24"/>
        <end position="1077"/>
    </location>
</feature>
<dbReference type="RefSeq" id="WP_166691416.1">
    <property type="nucleotide sequence ID" value="NZ_WAEL01000002.1"/>
</dbReference>
<accession>A0ABX0QDG0</accession>
<sequence>MKHLFTCLCTLGILFMQLSTAHAQETLNPARLRWSAPLSTSTIKTVVDAAGNTWVLSAPNTFQVIDLQGKVSWTKTVSALSVTDFAVDAQGQVVLVGLPANGQPVLEKYDANQTLAWRNVLDSLSNVPGQAGYLTVTLNALGSSVVTGVNTAGVRQLTCYVAQADGRLTRLIAATTTNPRLIRPIRPVVYNGNDVLVGFQADTVNVKPSLFNVKTAPQPAIKAVDETLIDGPRYALNNSSSSSLPAIRQSSLPFFSDGQTAYIGFKANYLKAGTQVDSAQAGYVLYGQRVTTNPSADYQFNRRVLEYGTTDSRAISVAASRYMSTRGNLITTQTVSNSVASGFSSDLIINEYQTIDETTPFRDNKRFLLINSLNVGTVRTTGSSSPSQETNRLTVLTRTSAGTLVLAGITSGTMTVGNVTFTGTQAAPTQFLVAVGPDPLFQTLSTDQVGWSANLPVTTQKVITNARKQSWVQLPDNTFRYYDGQGKVGWEKKMSSATLYDAKADQTGNLYLMAVDSISVYDTTGALTRRFLYQQGQRGYNYQLYIKTNGSGMAIWSLPYGPSFTFTQFDAAGNLNAPVNPWSLNNPTAQFSVKPLPLPNQQTVLALSSRTGNNLTFRNLSFLSVDPQKGFGSEPVTFDVGRFAVNDLYPYSVGSNLRTDAFLDWTGFDEKNTYFTTTHSYGSGTFAGFYGYGLVKADSTRKTVFSEVNTARANAIALSFARAVNSSGTFYTLATRPETATPTGYELVLTEYATTFTRRNTTRIGSISLTSGQPDNTSVEIVQAYADGSLLLSGLTNGTVTIGTNTYAGTTTSPARFLLLMRSVVTQLTAPATAICQGSSAALRTRYKGYVGQQPVVQVANVAGNFTQPVLTLTVPLSQSAVTDTTLSSLSIPIPATLAAGVYRVRTVLGTSVSELGSLTVTAAPAAPTAKQEGDELVGMGTGTYQWYDAQNRPISNATNPRFTPQAAGSYYVINTVNGCSSAASATIAYVITATEPDVVVNVYPNPTAERLYVQWPGAGAQARIKLVTTQGRVVQDVARQGDLTVVSTQDLASGLLLVQLQAEGQPTRVRKVLIQR</sequence>